<feature type="region of interest" description="Disordered" evidence="1">
    <location>
        <begin position="15"/>
        <end position="46"/>
    </location>
</feature>
<organism evidence="2 3">
    <name type="scientific">Sphaeramia orbicularis</name>
    <name type="common">orbiculate cardinalfish</name>
    <dbReference type="NCBI Taxonomy" id="375764"/>
    <lineage>
        <taxon>Eukaryota</taxon>
        <taxon>Metazoa</taxon>
        <taxon>Chordata</taxon>
        <taxon>Craniata</taxon>
        <taxon>Vertebrata</taxon>
        <taxon>Euteleostomi</taxon>
        <taxon>Actinopterygii</taxon>
        <taxon>Neopterygii</taxon>
        <taxon>Teleostei</taxon>
        <taxon>Neoteleostei</taxon>
        <taxon>Acanthomorphata</taxon>
        <taxon>Gobiaria</taxon>
        <taxon>Kurtiformes</taxon>
        <taxon>Apogonoidei</taxon>
        <taxon>Apogonidae</taxon>
        <taxon>Apogoninae</taxon>
        <taxon>Sphaeramia</taxon>
    </lineage>
</organism>
<dbReference type="InParanoid" id="A0A672YDH3"/>
<sequence>FCQFSTYRFPVIPEAPLPQTPSNQPSNVLPETETSPGVVPSGDAAQPQQQVLLPSQTEIGRDGHVQDFYVSQLVQTVCSVNSVIPLMIQLSLPLLPLPISVFTSLFQIAAKMGQLGVYLPTVLANQPAGAVQPVSQSAGLANPEKPDVLPTVGSSPAGVQQMQGHNGSGSMPCANNLPAGLERPAQEAATVQTPAPPKLQPTQGNLL</sequence>
<evidence type="ECO:0000313" key="2">
    <source>
        <dbReference type="Ensembl" id="ENSSORP00005001016.1"/>
    </source>
</evidence>
<accession>A0A672YDH3</accession>
<evidence type="ECO:0000313" key="3">
    <source>
        <dbReference type="Proteomes" id="UP000472271"/>
    </source>
</evidence>
<reference evidence="2" key="3">
    <citation type="submission" date="2025-09" db="UniProtKB">
        <authorList>
            <consortium name="Ensembl"/>
        </authorList>
    </citation>
    <scope>IDENTIFICATION</scope>
</reference>
<protein>
    <submittedName>
        <fullName evidence="2">Uncharacterized protein</fullName>
    </submittedName>
</protein>
<feature type="compositionally biased region" description="Polar residues" evidence="1">
    <location>
        <begin position="152"/>
        <end position="169"/>
    </location>
</feature>
<dbReference type="AlphaFoldDB" id="A0A672YDH3"/>
<evidence type="ECO:0000256" key="1">
    <source>
        <dbReference type="SAM" id="MobiDB-lite"/>
    </source>
</evidence>
<name>A0A672YDH3_9TELE</name>
<feature type="compositionally biased region" description="Polar residues" evidence="1">
    <location>
        <begin position="20"/>
        <end position="35"/>
    </location>
</feature>
<dbReference type="Ensembl" id="ENSSORT00005001048.1">
    <property type="protein sequence ID" value="ENSSORP00005001016.1"/>
    <property type="gene ID" value="ENSSORG00005000617.1"/>
</dbReference>
<reference evidence="2" key="2">
    <citation type="submission" date="2025-08" db="UniProtKB">
        <authorList>
            <consortium name="Ensembl"/>
        </authorList>
    </citation>
    <scope>IDENTIFICATION</scope>
</reference>
<reference evidence="2" key="1">
    <citation type="submission" date="2019-06" db="EMBL/GenBank/DDBJ databases">
        <authorList>
            <consortium name="Wellcome Sanger Institute Data Sharing"/>
        </authorList>
    </citation>
    <scope>NUCLEOTIDE SEQUENCE [LARGE SCALE GENOMIC DNA]</scope>
</reference>
<keyword evidence="3" id="KW-1185">Reference proteome</keyword>
<dbReference type="Proteomes" id="UP000472271">
    <property type="component" value="Chromosome 1"/>
</dbReference>
<feature type="region of interest" description="Disordered" evidence="1">
    <location>
        <begin position="135"/>
        <end position="207"/>
    </location>
</feature>
<proteinExistence type="predicted"/>